<dbReference type="HOGENOM" id="CLU_3063566_0_0_3"/>
<sequence>MGVYRRNLEIIPNPVRICTFSQIAGGQGAGGMGEKLATIIKPLSQPPNRILGN</sequence>
<dbReference type="EMBL" id="GL890942">
    <property type="protein sequence ID" value="EGJ31171.1"/>
    <property type="molecule type" value="Genomic_DNA"/>
</dbReference>
<evidence type="ECO:0000313" key="2">
    <source>
        <dbReference type="Proteomes" id="UP000003959"/>
    </source>
</evidence>
<dbReference type="Proteomes" id="UP000003959">
    <property type="component" value="Unassembled WGS sequence"/>
</dbReference>
<reference evidence="2" key="1">
    <citation type="journal article" date="2011" name="Proc. Natl. Acad. Sci. U.S.A.">
        <title>Genomic insights into the physiology and ecology of the marine filamentous cyanobacterium Lyngbya majuscula.</title>
        <authorList>
            <person name="Jones A.C."/>
            <person name="Monroe E.A."/>
            <person name="Podell S."/>
            <person name="Hess W.R."/>
            <person name="Klages S."/>
            <person name="Esquenazi E."/>
            <person name="Niessen S."/>
            <person name="Hoover H."/>
            <person name="Rothmann M."/>
            <person name="Lasken R.S."/>
            <person name="Yates J.R.III."/>
            <person name="Reinhardt R."/>
            <person name="Kube M."/>
            <person name="Burkart M.D."/>
            <person name="Allen E.E."/>
            <person name="Dorrestein P.C."/>
            <person name="Gerwick W.H."/>
            <person name="Gerwick L."/>
        </authorList>
    </citation>
    <scope>NUCLEOTIDE SEQUENCE [LARGE SCALE GENOMIC DNA]</scope>
    <source>
        <strain evidence="2">3L</strain>
    </source>
</reference>
<keyword evidence="2" id="KW-1185">Reference proteome</keyword>
<proteinExistence type="predicted"/>
<accession>F4XWI6</accession>
<gene>
    <name evidence="1" type="ORF">LYNGBM3L_42670</name>
</gene>
<evidence type="ECO:0000313" key="1">
    <source>
        <dbReference type="EMBL" id="EGJ31171.1"/>
    </source>
</evidence>
<protein>
    <submittedName>
        <fullName evidence="1">Uncharacterized protein</fullName>
    </submittedName>
</protein>
<organism evidence="1 2">
    <name type="scientific">Moorena producens 3L</name>
    <dbReference type="NCBI Taxonomy" id="489825"/>
    <lineage>
        <taxon>Bacteria</taxon>
        <taxon>Bacillati</taxon>
        <taxon>Cyanobacteriota</taxon>
        <taxon>Cyanophyceae</taxon>
        <taxon>Coleofasciculales</taxon>
        <taxon>Coleofasciculaceae</taxon>
        <taxon>Moorena</taxon>
    </lineage>
</organism>
<dbReference type="AlphaFoldDB" id="F4XWI6"/>
<name>F4XWI6_9CYAN</name>